<evidence type="ECO:0000256" key="2">
    <source>
        <dbReference type="ARBA" id="ARBA00022448"/>
    </source>
</evidence>
<dbReference type="GO" id="GO:0005524">
    <property type="term" value="F:ATP binding"/>
    <property type="evidence" value="ECO:0007669"/>
    <property type="project" value="UniProtKB-KW"/>
</dbReference>
<keyword evidence="5" id="KW-0547">Nucleotide-binding</keyword>
<accession>A0A844Q7H0</accession>
<dbReference type="PANTHER" id="PTHR43790">
    <property type="entry name" value="CARBOHYDRATE TRANSPORT ATP-BINDING PROTEIN MG119-RELATED"/>
    <property type="match status" value="1"/>
</dbReference>
<feature type="domain" description="ABC transporter" evidence="8">
    <location>
        <begin position="340"/>
        <end position="579"/>
    </location>
</feature>
<evidence type="ECO:0000256" key="7">
    <source>
        <dbReference type="SAM" id="MobiDB-lite"/>
    </source>
</evidence>
<feature type="region of interest" description="Disordered" evidence="7">
    <location>
        <begin position="1"/>
        <end position="65"/>
    </location>
</feature>
<dbReference type="InterPro" id="IPR050107">
    <property type="entry name" value="ABC_carbohydrate_import_ATPase"/>
</dbReference>
<dbReference type="InterPro" id="IPR003439">
    <property type="entry name" value="ABC_transporter-like_ATP-bd"/>
</dbReference>
<organism evidence="9 10">
    <name type="scientific">Nitratireductor arenosus</name>
    <dbReference type="NCBI Taxonomy" id="2682096"/>
    <lineage>
        <taxon>Bacteria</taxon>
        <taxon>Pseudomonadati</taxon>
        <taxon>Pseudomonadota</taxon>
        <taxon>Alphaproteobacteria</taxon>
        <taxon>Hyphomicrobiales</taxon>
        <taxon>Phyllobacteriaceae</taxon>
        <taxon>Nitratireductor</taxon>
    </lineage>
</organism>
<evidence type="ECO:0000256" key="6">
    <source>
        <dbReference type="ARBA" id="ARBA00022840"/>
    </source>
</evidence>
<dbReference type="PROSITE" id="PS50893">
    <property type="entry name" value="ABC_TRANSPORTER_2"/>
    <property type="match status" value="2"/>
</dbReference>
<evidence type="ECO:0000256" key="5">
    <source>
        <dbReference type="ARBA" id="ARBA00022741"/>
    </source>
</evidence>
<dbReference type="CDD" id="cd03216">
    <property type="entry name" value="ABC_Carb_Monos_I"/>
    <property type="match status" value="1"/>
</dbReference>
<evidence type="ECO:0000313" key="10">
    <source>
        <dbReference type="Proteomes" id="UP000463224"/>
    </source>
</evidence>
<feature type="domain" description="ABC transporter" evidence="8">
    <location>
        <begin position="93"/>
        <end position="326"/>
    </location>
</feature>
<dbReference type="PROSITE" id="PS00211">
    <property type="entry name" value="ABC_TRANSPORTER_1"/>
    <property type="match status" value="1"/>
</dbReference>
<dbReference type="AlphaFoldDB" id="A0A844Q7H0"/>
<name>A0A844Q7H0_9HYPH</name>
<dbReference type="Gene3D" id="3.40.50.300">
    <property type="entry name" value="P-loop containing nucleotide triphosphate hydrolases"/>
    <property type="match status" value="2"/>
</dbReference>
<dbReference type="InterPro" id="IPR017871">
    <property type="entry name" value="ABC_transporter-like_CS"/>
</dbReference>
<protein>
    <submittedName>
        <fullName evidence="9">ATP-binding cassette domain-containing protein</fullName>
    </submittedName>
</protein>
<keyword evidence="10" id="KW-1185">Reference proteome</keyword>
<keyword evidence="4" id="KW-0677">Repeat</keyword>
<proteinExistence type="inferred from homology"/>
<sequence>MPRRGRTSISRRANTTSSPIRRWSSVPIRPVPRRRSARSNCGVKPSPTIASIDAVTGQGGRRRSARLGRVRPAAAYRAVRGPSHLVAGKATMLEINNLSKSYGPVNALSDVSFTARRGKVTALLGENGAGKSTLVKALSGLIAPSSGAVLLDGRPVDLSSPEKAARSGLAVVQQEISVLSNLTVAENFMLASPSGVLRRRQAGARCRPYLDRLGLGHVPADAPVAELTIGERQLVEIARMLAQDANVLVLDEPTAALADHDIDLVHEAVRRLASENKVILYITHRLNELNEICDDVVVLRNGRLADRFETRHASINRVVQAMIGRELEELYPPRPEAGGMAAASVVELDKVTTDDLAEPFSMALRPGEIVATCGQLGSGLVEPLRAISGIVAARQGTIRFGAAGSGTASEGARIAYCSEDRQHDGFFNNRAVWESLSAPALAASGLWGFASPMRLRRSVDRIAERMTILPAYRERQVSALSGGNAQKVSIGKWLSNNPRILLLEEPTRGVDVGARAEIYAFLRKLADEGMAVLFASSDLDEVLGFGERVAIFHANRMVHQAPTDGLSRDALATWITHGGLEID</sequence>
<dbReference type="Proteomes" id="UP000463224">
    <property type="component" value="Unassembled WGS sequence"/>
</dbReference>
<dbReference type="InterPro" id="IPR027417">
    <property type="entry name" value="P-loop_NTPase"/>
</dbReference>
<dbReference type="InterPro" id="IPR003593">
    <property type="entry name" value="AAA+_ATPase"/>
</dbReference>
<comment type="caution">
    <text evidence="9">The sequence shown here is derived from an EMBL/GenBank/DDBJ whole genome shotgun (WGS) entry which is preliminary data.</text>
</comment>
<evidence type="ECO:0000313" key="9">
    <source>
        <dbReference type="EMBL" id="MVA96026.1"/>
    </source>
</evidence>
<gene>
    <name evidence="9" type="ORF">GN330_01980</name>
</gene>
<dbReference type="SMART" id="SM00382">
    <property type="entry name" value="AAA"/>
    <property type="match status" value="1"/>
</dbReference>
<keyword evidence="2" id="KW-0813">Transport</keyword>
<dbReference type="GO" id="GO:0016887">
    <property type="term" value="F:ATP hydrolysis activity"/>
    <property type="evidence" value="ECO:0007669"/>
    <property type="project" value="InterPro"/>
</dbReference>
<dbReference type="PANTHER" id="PTHR43790:SF9">
    <property type="entry name" value="GALACTOFURANOSE TRANSPORTER ATP-BINDING PROTEIN YTFR"/>
    <property type="match status" value="1"/>
</dbReference>
<comment type="similarity">
    <text evidence="1">Belongs to the ABC transporter superfamily.</text>
</comment>
<keyword evidence="6 9" id="KW-0067">ATP-binding</keyword>
<feature type="compositionally biased region" description="Polar residues" evidence="7">
    <location>
        <begin position="7"/>
        <end position="19"/>
    </location>
</feature>
<evidence type="ECO:0000256" key="1">
    <source>
        <dbReference type="ARBA" id="ARBA00005417"/>
    </source>
</evidence>
<dbReference type="EMBL" id="WPHG01000001">
    <property type="protein sequence ID" value="MVA96026.1"/>
    <property type="molecule type" value="Genomic_DNA"/>
</dbReference>
<evidence type="ECO:0000259" key="8">
    <source>
        <dbReference type="PROSITE" id="PS50893"/>
    </source>
</evidence>
<dbReference type="CDD" id="cd03215">
    <property type="entry name" value="ABC_Carb_Monos_II"/>
    <property type="match status" value="1"/>
</dbReference>
<dbReference type="SUPFAM" id="SSF52540">
    <property type="entry name" value="P-loop containing nucleoside triphosphate hydrolases"/>
    <property type="match status" value="2"/>
</dbReference>
<dbReference type="Pfam" id="PF00005">
    <property type="entry name" value="ABC_tran"/>
    <property type="match status" value="2"/>
</dbReference>
<evidence type="ECO:0000256" key="4">
    <source>
        <dbReference type="ARBA" id="ARBA00022737"/>
    </source>
</evidence>
<evidence type="ECO:0000256" key="3">
    <source>
        <dbReference type="ARBA" id="ARBA00022597"/>
    </source>
</evidence>
<keyword evidence="3" id="KW-0762">Sugar transport</keyword>
<reference evidence="9 10" key="1">
    <citation type="submission" date="2019-12" db="EMBL/GenBank/DDBJ databases">
        <title>Nitratireductor arenosus sp. nov., Isolated from sea sand, Jeju island, South Korea.</title>
        <authorList>
            <person name="Kim W."/>
        </authorList>
    </citation>
    <scope>NUCLEOTIDE SEQUENCE [LARGE SCALE GENOMIC DNA]</scope>
    <source>
        <strain evidence="9 10">CAU 1489</strain>
    </source>
</reference>